<dbReference type="SMART" id="SM00448">
    <property type="entry name" value="REC"/>
    <property type="match status" value="1"/>
</dbReference>
<accession>A0A0M0KCK1</accession>
<keyword evidence="2 7" id="KW-0597">Phosphoprotein</keyword>
<dbReference type="InterPro" id="IPR011006">
    <property type="entry name" value="CheY-like_superfamily"/>
</dbReference>
<keyword evidence="3" id="KW-0902">Two-component regulatory system</keyword>
<dbReference type="InterPro" id="IPR039420">
    <property type="entry name" value="WalR-like"/>
</dbReference>
<feature type="domain" description="Response regulatory" evidence="9">
    <location>
        <begin position="5"/>
        <end position="118"/>
    </location>
</feature>
<evidence type="ECO:0000256" key="1">
    <source>
        <dbReference type="ARBA" id="ARBA00004496"/>
    </source>
</evidence>
<dbReference type="Gene3D" id="1.10.10.10">
    <property type="entry name" value="Winged helix-like DNA-binding domain superfamily/Winged helix DNA-binding domain"/>
    <property type="match status" value="1"/>
</dbReference>
<reference evidence="11" key="1">
    <citation type="submission" date="2015-08" db="EMBL/GenBank/DDBJ databases">
        <title>Complete DNA Sequence of Pseudomonas syringae pv. actinidiae, the Causal Agent of Kiwifruit Canker Disease.</title>
        <authorList>
            <person name="Rikkerink E.H.A."/>
            <person name="Fineran P.C."/>
        </authorList>
    </citation>
    <scope>NUCLEOTIDE SEQUENCE</scope>
    <source>
        <strain evidence="11">DSM 13666</strain>
    </source>
</reference>
<keyword evidence="4" id="KW-0805">Transcription regulation</keyword>
<feature type="modified residue" description="4-aspartylphosphate" evidence="7">
    <location>
        <position position="54"/>
    </location>
</feature>
<dbReference type="InterPro" id="IPR001789">
    <property type="entry name" value="Sig_transdc_resp-reg_receiver"/>
</dbReference>
<dbReference type="InterPro" id="IPR016032">
    <property type="entry name" value="Sig_transdc_resp-reg_C-effctor"/>
</dbReference>
<evidence type="ECO:0000256" key="2">
    <source>
        <dbReference type="ARBA" id="ARBA00022553"/>
    </source>
</evidence>
<gene>
    <name evidence="11" type="ORF">AMD02_19255</name>
</gene>
<comment type="subcellular location">
    <subcellularLocation>
        <location evidence="1">Cytoplasm</location>
    </subcellularLocation>
</comment>
<dbReference type="Pfam" id="PF00072">
    <property type="entry name" value="Response_reg"/>
    <property type="match status" value="1"/>
</dbReference>
<dbReference type="SUPFAM" id="SSF46894">
    <property type="entry name" value="C-terminal effector domain of the bipartite response regulators"/>
    <property type="match status" value="1"/>
</dbReference>
<evidence type="ECO:0000256" key="8">
    <source>
        <dbReference type="PROSITE-ProRule" id="PRU01091"/>
    </source>
</evidence>
<dbReference type="SUPFAM" id="SSF52172">
    <property type="entry name" value="CheY-like"/>
    <property type="match status" value="1"/>
</dbReference>
<dbReference type="PANTHER" id="PTHR48111">
    <property type="entry name" value="REGULATOR OF RPOS"/>
    <property type="match status" value="1"/>
</dbReference>
<evidence type="ECO:0000259" key="10">
    <source>
        <dbReference type="PROSITE" id="PS51755"/>
    </source>
</evidence>
<dbReference type="PROSITE" id="PS51755">
    <property type="entry name" value="OMPR_PHOB"/>
    <property type="match status" value="1"/>
</dbReference>
<dbReference type="PATRIC" id="fig|136160.3.peg.3830"/>
<name>A0A0M0KCK1_ALKHA</name>
<dbReference type="GO" id="GO:0006355">
    <property type="term" value="P:regulation of DNA-templated transcription"/>
    <property type="evidence" value="ECO:0007669"/>
    <property type="project" value="InterPro"/>
</dbReference>
<dbReference type="CDD" id="cd00383">
    <property type="entry name" value="trans_reg_C"/>
    <property type="match status" value="1"/>
</dbReference>
<dbReference type="PANTHER" id="PTHR48111:SF26">
    <property type="entry name" value="STAGE 0 SPORULATION PROTEIN A HOMOLOG"/>
    <property type="match status" value="1"/>
</dbReference>
<protein>
    <submittedName>
        <fullName evidence="11">PhoP family transcriptional regulator</fullName>
    </submittedName>
</protein>
<organism evidence="11">
    <name type="scientific">Halalkalibacterium halodurans</name>
    <name type="common">Bacillus halodurans</name>
    <dbReference type="NCBI Taxonomy" id="86665"/>
    <lineage>
        <taxon>Bacteria</taxon>
        <taxon>Bacillati</taxon>
        <taxon>Bacillota</taxon>
        <taxon>Bacilli</taxon>
        <taxon>Bacillales</taxon>
        <taxon>Bacillaceae</taxon>
        <taxon>Halalkalibacterium (ex Joshi et al. 2022)</taxon>
    </lineage>
</organism>
<dbReference type="SMART" id="SM00862">
    <property type="entry name" value="Trans_reg_C"/>
    <property type="match status" value="1"/>
</dbReference>
<evidence type="ECO:0000256" key="3">
    <source>
        <dbReference type="ARBA" id="ARBA00023012"/>
    </source>
</evidence>
<sequence length="234" mass="27161">MIEHKILLIEDDVSISEMVKEHLQLEGYHVCCAFDGEEATRLFEQNTYDLVLLDLMLPRRNGIDCLQWIRTKSVVPVLIMSAKNSDVDKALGLGFGADDYITKPFSMIELTARVKAAIRRTVNYAQASQSAENERIKIHELVVELSSFTVKKKGEEIKLTAKEFQILKLFVTHPKKVFTKEQLYRSVWNDDYYSDENVINVHIRRLREKIEDTPSKPQYIKTIWGIGYRMGEFE</sequence>
<dbReference type="FunFam" id="1.10.10.10:FF:000018">
    <property type="entry name" value="DNA-binding response regulator ResD"/>
    <property type="match status" value="1"/>
</dbReference>
<dbReference type="GeneID" id="87596370"/>
<evidence type="ECO:0000259" key="9">
    <source>
        <dbReference type="PROSITE" id="PS50110"/>
    </source>
</evidence>
<dbReference type="EMBL" id="LILD01000014">
    <property type="protein sequence ID" value="KOO36317.1"/>
    <property type="molecule type" value="Genomic_DNA"/>
</dbReference>
<feature type="DNA-binding region" description="OmpR/PhoB-type" evidence="8">
    <location>
        <begin position="133"/>
        <end position="232"/>
    </location>
</feature>
<dbReference type="Pfam" id="PF00486">
    <property type="entry name" value="Trans_reg_C"/>
    <property type="match status" value="1"/>
</dbReference>
<evidence type="ECO:0000256" key="4">
    <source>
        <dbReference type="ARBA" id="ARBA00023015"/>
    </source>
</evidence>
<evidence type="ECO:0000256" key="7">
    <source>
        <dbReference type="PROSITE-ProRule" id="PRU00169"/>
    </source>
</evidence>
<dbReference type="InterPro" id="IPR001867">
    <property type="entry name" value="OmpR/PhoB-type_DNA-bd"/>
</dbReference>
<evidence type="ECO:0000256" key="5">
    <source>
        <dbReference type="ARBA" id="ARBA00023125"/>
    </source>
</evidence>
<dbReference type="RefSeq" id="WP_053432536.1">
    <property type="nucleotide sequence ID" value="NZ_CP040441.1"/>
</dbReference>
<dbReference type="GO" id="GO:0005829">
    <property type="term" value="C:cytosol"/>
    <property type="evidence" value="ECO:0007669"/>
    <property type="project" value="TreeGrafter"/>
</dbReference>
<dbReference type="InterPro" id="IPR036388">
    <property type="entry name" value="WH-like_DNA-bd_sf"/>
</dbReference>
<evidence type="ECO:0000313" key="11">
    <source>
        <dbReference type="EMBL" id="KOO36317.1"/>
    </source>
</evidence>
<dbReference type="Gene3D" id="6.10.250.690">
    <property type="match status" value="1"/>
</dbReference>
<dbReference type="GO" id="GO:0000976">
    <property type="term" value="F:transcription cis-regulatory region binding"/>
    <property type="evidence" value="ECO:0007669"/>
    <property type="project" value="TreeGrafter"/>
</dbReference>
<keyword evidence="5 8" id="KW-0238">DNA-binding</keyword>
<feature type="domain" description="OmpR/PhoB-type" evidence="10">
    <location>
        <begin position="133"/>
        <end position="232"/>
    </location>
</feature>
<dbReference type="Gene3D" id="3.40.50.2300">
    <property type="match status" value="1"/>
</dbReference>
<comment type="caution">
    <text evidence="11">The sequence shown here is derived from an EMBL/GenBank/DDBJ whole genome shotgun (WGS) entry which is preliminary data.</text>
</comment>
<proteinExistence type="predicted"/>
<dbReference type="GO" id="GO:0032993">
    <property type="term" value="C:protein-DNA complex"/>
    <property type="evidence" value="ECO:0007669"/>
    <property type="project" value="TreeGrafter"/>
</dbReference>
<dbReference type="PROSITE" id="PS50110">
    <property type="entry name" value="RESPONSE_REGULATORY"/>
    <property type="match status" value="1"/>
</dbReference>
<dbReference type="FunFam" id="3.40.50.2300:FF:000001">
    <property type="entry name" value="DNA-binding response regulator PhoB"/>
    <property type="match status" value="1"/>
</dbReference>
<keyword evidence="6" id="KW-0804">Transcription</keyword>
<dbReference type="GO" id="GO:0000156">
    <property type="term" value="F:phosphorelay response regulator activity"/>
    <property type="evidence" value="ECO:0007669"/>
    <property type="project" value="TreeGrafter"/>
</dbReference>
<evidence type="ECO:0000256" key="6">
    <source>
        <dbReference type="ARBA" id="ARBA00023163"/>
    </source>
</evidence>
<dbReference type="AlphaFoldDB" id="A0A0M0KCK1"/>